<reference evidence="2" key="1">
    <citation type="submission" date="2023-06" db="EMBL/GenBank/DDBJ databases">
        <title>Genomic analysis of the entomopathogenic nematode Steinernema hermaphroditum.</title>
        <authorList>
            <person name="Schwarz E.M."/>
            <person name="Heppert J.K."/>
            <person name="Baniya A."/>
            <person name="Schwartz H.T."/>
            <person name="Tan C.-H."/>
            <person name="Antoshechkin I."/>
            <person name="Sternberg P.W."/>
            <person name="Goodrich-Blair H."/>
            <person name="Dillman A.R."/>
        </authorList>
    </citation>
    <scope>NUCLEOTIDE SEQUENCE</scope>
    <source>
        <strain evidence="2">PS9179</strain>
        <tissue evidence="2">Whole animal</tissue>
    </source>
</reference>
<keyword evidence="1" id="KW-0472">Membrane</keyword>
<evidence type="ECO:0000313" key="3">
    <source>
        <dbReference type="Proteomes" id="UP001175271"/>
    </source>
</evidence>
<dbReference type="AlphaFoldDB" id="A0AA39M1Y5"/>
<feature type="transmembrane region" description="Helical" evidence="1">
    <location>
        <begin position="70"/>
        <end position="89"/>
    </location>
</feature>
<sequence>MSSLSSKRTSLCLRLFALVLVIITMALILAAPGYNLCSSVSVGSAKGSGCSSVKFKIDVSQWDKVFPKKVWGQIALFGLPLIFSIGSLLALTGRMSRNAEVVLVVLASLISFACGATEIWYATGFGTVGGSQSAASITIKVYVYIAGWCAAAAFLLLNGIVYAIDAWAVHRRCC</sequence>
<organism evidence="2 3">
    <name type="scientific">Steinernema hermaphroditum</name>
    <dbReference type="NCBI Taxonomy" id="289476"/>
    <lineage>
        <taxon>Eukaryota</taxon>
        <taxon>Metazoa</taxon>
        <taxon>Ecdysozoa</taxon>
        <taxon>Nematoda</taxon>
        <taxon>Chromadorea</taxon>
        <taxon>Rhabditida</taxon>
        <taxon>Tylenchina</taxon>
        <taxon>Panagrolaimomorpha</taxon>
        <taxon>Strongyloidoidea</taxon>
        <taxon>Steinernematidae</taxon>
        <taxon>Steinernema</taxon>
    </lineage>
</organism>
<proteinExistence type="predicted"/>
<feature type="transmembrane region" description="Helical" evidence="1">
    <location>
        <begin position="12"/>
        <end position="34"/>
    </location>
</feature>
<evidence type="ECO:0000313" key="2">
    <source>
        <dbReference type="EMBL" id="KAK0418651.1"/>
    </source>
</evidence>
<keyword evidence="1" id="KW-0812">Transmembrane</keyword>
<evidence type="ECO:0000256" key="1">
    <source>
        <dbReference type="SAM" id="Phobius"/>
    </source>
</evidence>
<feature type="transmembrane region" description="Helical" evidence="1">
    <location>
        <begin position="141"/>
        <end position="164"/>
    </location>
</feature>
<comment type="caution">
    <text evidence="2">The sequence shown here is derived from an EMBL/GenBank/DDBJ whole genome shotgun (WGS) entry which is preliminary data.</text>
</comment>
<feature type="transmembrane region" description="Helical" evidence="1">
    <location>
        <begin position="101"/>
        <end position="121"/>
    </location>
</feature>
<keyword evidence="1" id="KW-1133">Transmembrane helix</keyword>
<gene>
    <name evidence="2" type="ORF">QR680_013689</name>
</gene>
<dbReference type="Proteomes" id="UP001175271">
    <property type="component" value="Unassembled WGS sequence"/>
</dbReference>
<protein>
    <submittedName>
        <fullName evidence="2">Uncharacterized protein</fullName>
    </submittedName>
</protein>
<name>A0AA39M1Y5_9BILA</name>
<accession>A0AA39M1Y5</accession>
<keyword evidence="3" id="KW-1185">Reference proteome</keyword>
<dbReference type="EMBL" id="JAUCMV010000002">
    <property type="protein sequence ID" value="KAK0418651.1"/>
    <property type="molecule type" value="Genomic_DNA"/>
</dbReference>